<sequence length="447" mass="50059">MDPTNVFARMPESVKDVARRITQTGYGLWLVGGAVRDHLLGKTPADWDFSTNAPPESVHGLLSPPYRVVTFGLRHGTLHAVTPDGAVEITSWAANGEGGIVKDLERRDFTINAMALSYPDGIFLDPFEGRKDLAAGRLRGVVDPAARFREDPLRPLRAARLVACLGFRVSRATRKAMREAAPGLARTATERIRDEFFKLIQGPHVVEALELCRRTGLTAVFFPELLEGWRKQQNHYHRHDIYRHTLLSVAFSPPKLRVRLAALLHDIGKPRVRQKIRGIYRFYGHEKLSARMASEILARWLTPKKLAEEVVTLVENHMVHATDLWKDGAVRRLIQRVGEPLLEDFLDLVRADRLAHGTEDDPLGAVERLAVRIRRILEEKPALTEKALAITGRDVMAVTGVPQGPEVGRILKQALTVVVKDPSKNTRPFLVQWLREKAAQGAEKGDP</sequence>
<gene>
    <name evidence="13" type="ORF">ENS06_09250</name>
</gene>
<dbReference type="Pfam" id="PF01966">
    <property type="entry name" value="HD"/>
    <property type="match status" value="1"/>
</dbReference>
<evidence type="ECO:0000256" key="9">
    <source>
        <dbReference type="RuleBase" id="RU003953"/>
    </source>
</evidence>
<feature type="domain" description="HD" evidence="11">
    <location>
        <begin position="255"/>
        <end position="354"/>
    </location>
</feature>
<dbReference type="SUPFAM" id="SSF81891">
    <property type="entry name" value="Poly A polymerase C-terminal region-like"/>
    <property type="match status" value="1"/>
</dbReference>
<feature type="domain" description="tRNA nucleotidyltransferase/poly(A) polymerase RNA and SrmB- binding" evidence="12">
    <location>
        <begin position="166"/>
        <end position="225"/>
    </location>
</feature>
<dbReference type="Gene3D" id="1.10.3090.10">
    <property type="entry name" value="cca-adding enzyme, domain 2"/>
    <property type="match status" value="1"/>
</dbReference>
<dbReference type="InterPro" id="IPR032828">
    <property type="entry name" value="PolyA_RNA-bd"/>
</dbReference>
<dbReference type="Pfam" id="PF12627">
    <property type="entry name" value="PolyA_pol_RNAbd"/>
    <property type="match status" value="1"/>
</dbReference>
<dbReference type="CDD" id="cd00077">
    <property type="entry name" value="HDc"/>
    <property type="match status" value="1"/>
</dbReference>
<dbReference type="AlphaFoldDB" id="A0A832EDN7"/>
<dbReference type="InterPro" id="IPR003607">
    <property type="entry name" value="HD/PDEase_dom"/>
</dbReference>
<evidence type="ECO:0000256" key="7">
    <source>
        <dbReference type="ARBA" id="ARBA00022842"/>
    </source>
</evidence>
<dbReference type="CDD" id="cd05398">
    <property type="entry name" value="NT_ClassII-CCAase"/>
    <property type="match status" value="1"/>
</dbReference>
<dbReference type="Pfam" id="PF01743">
    <property type="entry name" value="PolyA_pol"/>
    <property type="match status" value="1"/>
</dbReference>
<evidence type="ECO:0000256" key="6">
    <source>
        <dbReference type="ARBA" id="ARBA00022741"/>
    </source>
</evidence>
<proteinExistence type="inferred from homology"/>
<evidence type="ECO:0000259" key="12">
    <source>
        <dbReference type="Pfam" id="PF12627"/>
    </source>
</evidence>
<dbReference type="EMBL" id="DSTK01000027">
    <property type="protein sequence ID" value="HFK97491.1"/>
    <property type="molecule type" value="Genomic_DNA"/>
</dbReference>
<protein>
    <submittedName>
        <fullName evidence="13">HD domain-containing protein</fullName>
    </submittedName>
</protein>
<dbReference type="SUPFAM" id="SSF81301">
    <property type="entry name" value="Nucleotidyltransferase"/>
    <property type="match status" value="1"/>
</dbReference>
<name>A0A832EDN7_9BACT</name>
<dbReference type="PANTHER" id="PTHR47545">
    <property type="entry name" value="MULTIFUNCTIONAL CCA PROTEIN"/>
    <property type="match status" value="1"/>
</dbReference>
<dbReference type="GO" id="GO:0003723">
    <property type="term" value="F:RNA binding"/>
    <property type="evidence" value="ECO:0007669"/>
    <property type="project" value="UniProtKB-KW"/>
</dbReference>
<keyword evidence="4" id="KW-0548">Nucleotidyltransferase</keyword>
<dbReference type="GO" id="GO:0016779">
    <property type="term" value="F:nucleotidyltransferase activity"/>
    <property type="evidence" value="ECO:0007669"/>
    <property type="project" value="UniProtKB-KW"/>
</dbReference>
<evidence type="ECO:0000259" key="10">
    <source>
        <dbReference type="Pfam" id="PF01743"/>
    </source>
</evidence>
<reference evidence="13" key="1">
    <citation type="journal article" date="2020" name="mSystems">
        <title>Genome- and Community-Level Interaction Insights into Carbon Utilization and Element Cycling Functions of Hydrothermarchaeota in Hydrothermal Sediment.</title>
        <authorList>
            <person name="Zhou Z."/>
            <person name="Liu Y."/>
            <person name="Xu W."/>
            <person name="Pan J."/>
            <person name="Luo Z.H."/>
            <person name="Li M."/>
        </authorList>
    </citation>
    <scope>NUCLEOTIDE SEQUENCE [LARGE SCALE GENOMIC DNA]</scope>
    <source>
        <strain evidence="13">SpSt-456</strain>
    </source>
</reference>
<dbReference type="GO" id="GO:0000166">
    <property type="term" value="F:nucleotide binding"/>
    <property type="evidence" value="ECO:0007669"/>
    <property type="project" value="UniProtKB-KW"/>
</dbReference>
<dbReference type="InterPro" id="IPR043519">
    <property type="entry name" value="NT_sf"/>
</dbReference>
<comment type="similarity">
    <text evidence="9">Belongs to the tRNA nucleotidyltransferase/poly(A) polymerase family.</text>
</comment>
<evidence type="ECO:0000256" key="8">
    <source>
        <dbReference type="ARBA" id="ARBA00022884"/>
    </source>
</evidence>
<comment type="cofactor">
    <cofactor evidence="1">
        <name>Mg(2+)</name>
        <dbReference type="ChEBI" id="CHEBI:18420"/>
    </cofactor>
</comment>
<keyword evidence="6" id="KW-0547">Nucleotide-binding</keyword>
<dbReference type="GO" id="GO:0046872">
    <property type="term" value="F:metal ion binding"/>
    <property type="evidence" value="ECO:0007669"/>
    <property type="project" value="UniProtKB-KW"/>
</dbReference>
<evidence type="ECO:0000259" key="11">
    <source>
        <dbReference type="Pfam" id="PF01966"/>
    </source>
</evidence>
<evidence type="ECO:0000256" key="4">
    <source>
        <dbReference type="ARBA" id="ARBA00022695"/>
    </source>
</evidence>
<dbReference type="Gene3D" id="1.10.246.80">
    <property type="match status" value="1"/>
</dbReference>
<accession>A0A832EDN7</accession>
<evidence type="ECO:0000256" key="2">
    <source>
        <dbReference type="ARBA" id="ARBA00022679"/>
    </source>
</evidence>
<keyword evidence="8 9" id="KW-0694">RNA-binding</keyword>
<feature type="domain" description="Poly A polymerase head" evidence="10">
    <location>
        <begin position="28"/>
        <end position="139"/>
    </location>
</feature>
<organism evidence="13">
    <name type="scientific">Desulfacinum infernum</name>
    <dbReference type="NCBI Taxonomy" id="35837"/>
    <lineage>
        <taxon>Bacteria</taxon>
        <taxon>Pseudomonadati</taxon>
        <taxon>Thermodesulfobacteriota</taxon>
        <taxon>Syntrophobacteria</taxon>
        <taxon>Syntrophobacterales</taxon>
        <taxon>Syntrophobacteraceae</taxon>
        <taxon>Desulfacinum</taxon>
    </lineage>
</organism>
<dbReference type="NCBIfam" id="TIGR00277">
    <property type="entry name" value="HDIG"/>
    <property type="match status" value="1"/>
</dbReference>
<keyword evidence="7" id="KW-0460">Magnesium</keyword>
<dbReference type="InterPro" id="IPR002646">
    <property type="entry name" value="PolA_pol_head_dom"/>
</dbReference>
<keyword evidence="2 9" id="KW-0808">Transferase</keyword>
<evidence type="ECO:0000256" key="5">
    <source>
        <dbReference type="ARBA" id="ARBA00022723"/>
    </source>
</evidence>
<keyword evidence="3" id="KW-0819">tRNA processing</keyword>
<dbReference type="InterPro" id="IPR006675">
    <property type="entry name" value="HDIG_dom"/>
</dbReference>
<dbReference type="InterPro" id="IPR006674">
    <property type="entry name" value="HD_domain"/>
</dbReference>
<keyword evidence="5" id="KW-0479">Metal-binding</keyword>
<dbReference type="Gene3D" id="3.30.460.10">
    <property type="entry name" value="Beta Polymerase, domain 2"/>
    <property type="match status" value="1"/>
</dbReference>
<evidence type="ECO:0000256" key="3">
    <source>
        <dbReference type="ARBA" id="ARBA00022694"/>
    </source>
</evidence>
<dbReference type="InterPro" id="IPR050124">
    <property type="entry name" value="tRNA_CCA-adding_enzyme"/>
</dbReference>
<evidence type="ECO:0000313" key="13">
    <source>
        <dbReference type="EMBL" id="HFK97491.1"/>
    </source>
</evidence>
<comment type="caution">
    <text evidence="13">The sequence shown here is derived from an EMBL/GenBank/DDBJ whole genome shotgun (WGS) entry which is preliminary data.</text>
</comment>
<evidence type="ECO:0000256" key="1">
    <source>
        <dbReference type="ARBA" id="ARBA00001946"/>
    </source>
</evidence>
<dbReference type="GO" id="GO:0008033">
    <property type="term" value="P:tRNA processing"/>
    <property type="evidence" value="ECO:0007669"/>
    <property type="project" value="UniProtKB-KW"/>
</dbReference>